<keyword evidence="2" id="KW-0175">Coiled coil</keyword>
<evidence type="ECO:0000259" key="4">
    <source>
        <dbReference type="PROSITE" id="PS51192"/>
    </source>
</evidence>
<dbReference type="InterPro" id="IPR038718">
    <property type="entry name" value="SNF2-like_sf"/>
</dbReference>
<dbReference type="GO" id="GO:0016787">
    <property type="term" value="F:hydrolase activity"/>
    <property type="evidence" value="ECO:0007669"/>
    <property type="project" value="UniProtKB-KW"/>
</dbReference>
<dbReference type="PANTHER" id="PTHR45766:SF6">
    <property type="entry name" value="SWI_SNF-RELATED MATRIX-ASSOCIATED ACTIN-DEPENDENT REGULATOR OF CHROMATIN SUBFAMILY A-LIKE PROTEIN 1"/>
    <property type="match status" value="1"/>
</dbReference>
<evidence type="ECO:0000259" key="5">
    <source>
        <dbReference type="PROSITE" id="PS51194"/>
    </source>
</evidence>
<dbReference type="InterPro" id="IPR014001">
    <property type="entry name" value="Helicase_ATP-bd"/>
</dbReference>
<sequence>MVLRVNIKRKDPKFKGDQPRYNAVVSGPTETMPPKLRRFLELQGLAPWKEEDGMSIWTAPPSIGGPPVYLIPLLKFRFGVSATREARDMAALAFDEKPSEDGLERFLGRGAGVSPGKRALQVGATREDFVANCDADHELRIQALEAAGWLPIETPSPQIAERMGTRPYRTRDPFIAGNLEGFMTEKAQALLQERVRSAAANIRISKAQEAPADFSVPVPADIDYLPFQKTGIQQIARSGRSGIIADDMGLGKAQPLDARILTPDGWRRMGDINVGDLVTGSDGKPTRVTGVYPQGEREVFRVTFSDGATTECCDEHLWAVEERDASGAGAPVVLRLAEIRTRLEAGAQLQIPLISHSGRSGAGLMARILPISDREPDGHLVVRPSDIDAMRRLQDEVRALGGTARADDKAPLLRVHLPRTVDPGAISAPVRILSRVRPISVKPVQCIAVDAPDHLYVTDDYIVTHNTVQGIGLMNAKPDATNVLVICQANMKIKWTREIDKWMVNRDLTVGYAEGSEFPDTNVVVINYDILQKNIERLRERRWDLILTDEAHNLKNEEAQRTKAVLGDLTELDGARMLPLTEAGQLVHLTGTPKPNRVSELWPLLTSSRPDIWGRGPKAREIFLNRYQPPVLIKKKMRRGNREVEMIIPMDGKPQRETELQLRMRGSGSFIRRLKRDTDLPPKFRTPLEIPVRLSKEDKELLREAEANLEALVSRISRTDVRVGETQEAGVVINAISLIDPDTPNFNELARVRRNLGLIKAPHCAKFILDELEDETDMAPENRTKTVVFAHHKEVIRIIHEESEKRLPGSFLVYDGSVKPSERQLIIDRFQQDERIRGIIISLAGATGITLTASARMRVVEPDWTPSNMIQIEDRIWRIGQERNVDIGYMSVAGTLDARIGNALVQKMESDEKAVNTIRFHHQTPGVRRKADPPAAAAPPVSDQPELPF</sequence>
<dbReference type="PANTHER" id="PTHR45766">
    <property type="entry name" value="DNA ANNEALING HELICASE AND ENDONUCLEASE ZRANB3 FAMILY MEMBER"/>
    <property type="match status" value="1"/>
</dbReference>
<dbReference type="InterPro" id="IPR049730">
    <property type="entry name" value="SNF2/RAD54-like_C"/>
</dbReference>
<evidence type="ECO:0000313" key="7">
    <source>
        <dbReference type="Proteomes" id="UP000244224"/>
    </source>
</evidence>
<dbReference type="PROSITE" id="PS51192">
    <property type="entry name" value="HELICASE_ATP_BIND_1"/>
    <property type="match status" value="1"/>
</dbReference>
<keyword evidence="1" id="KW-0378">Hydrolase</keyword>
<dbReference type="InterPro" id="IPR027417">
    <property type="entry name" value="P-loop_NTPase"/>
</dbReference>
<evidence type="ECO:0000256" key="1">
    <source>
        <dbReference type="ARBA" id="ARBA00022801"/>
    </source>
</evidence>
<protein>
    <submittedName>
        <fullName evidence="6">Intein</fullName>
    </submittedName>
</protein>
<dbReference type="InterPro" id="IPR000330">
    <property type="entry name" value="SNF2_N"/>
</dbReference>
<dbReference type="InterPro" id="IPR036844">
    <property type="entry name" value="Hint_dom_sf"/>
</dbReference>
<dbReference type="PROSITE" id="PS51194">
    <property type="entry name" value="HELICASE_CTER"/>
    <property type="match status" value="1"/>
</dbReference>
<keyword evidence="7" id="KW-1185">Reference proteome</keyword>
<dbReference type="Pfam" id="PF00271">
    <property type="entry name" value="Helicase_C"/>
    <property type="match status" value="1"/>
</dbReference>
<dbReference type="RefSeq" id="WP_211317722.1">
    <property type="nucleotide sequence ID" value="NZ_QBKP01000002.1"/>
</dbReference>
<evidence type="ECO:0000256" key="2">
    <source>
        <dbReference type="SAM" id="Coils"/>
    </source>
</evidence>
<dbReference type="InterPro" id="IPR001650">
    <property type="entry name" value="Helicase_C-like"/>
</dbReference>
<dbReference type="GO" id="GO:0031297">
    <property type="term" value="P:replication fork processing"/>
    <property type="evidence" value="ECO:0007669"/>
    <property type="project" value="TreeGrafter"/>
</dbReference>
<dbReference type="SMART" id="SM00490">
    <property type="entry name" value="HELICc"/>
    <property type="match status" value="1"/>
</dbReference>
<evidence type="ECO:0000256" key="3">
    <source>
        <dbReference type="SAM" id="MobiDB-lite"/>
    </source>
</evidence>
<dbReference type="SUPFAM" id="SSF52540">
    <property type="entry name" value="P-loop containing nucleoside triphosphate hydrolases"/>
    <property type="match status" value="2"/>
</dbReference>
<evidence type="ECO:0000313" key="6">
    <source>
        <dbReference type="EMBL" id="PTX52427.1"/>
    </source>
</evidence>
<dbReference type="Gene3D" id="3.40.50.10810">
    <property type="entry name" value="Tandem AAA-ATPase domain"/>
    <property type="match status" value="1"/>
</dbReference>
<dbReference type="SUPFAM" id="SSF51294">
    <property type="entry name" value="Hedgehog/intein (Hint) domain"/>
    <property type="match status" value="1"/>
</dbReference>
<feature type="coiled-coil region" evidence="2">
    <location>
        <begin position="695"/>
        <end position="722"/>
    </location>
</feature>
<dbReference type="EMBL" id="QBKP01000002">
    <property type="protein sequence ID" value="PTX52427.1"/>
    <property type="molecule type" value="Genomic_DNA"/>
</dbReference>
<comment type="caution">
    <text evidence="6">The sequence shown here is derived from an EMBL/GenBank/DDBJ whole genome shotgun (WGS) entry which is preliminary data.</text>
</comment>
<dbReference type="AlphaFoldDB" id="A0A2T6B8M6"/>
<dbReference type="Proteomes" id="UP000244224">
    <property type="component" value="Unassembled WGS sequence"/>
</dbReference>
<feature type="domain" description="Helicase C-terminal" evidence="5">
    <location>
        <begin position="771"/>
        <end position="926"/>
    </location>
</feature>
<dbReference type="Gene3D" id="2.170.16.10">
    <property type="entry name" value="Hedgehog/Intein (Hint) domain"/>
    <property type="match status" value="1"/>
</dbReference>
<organism evidence="6 7">
    <name type="scientific">Gemmobacter caeni</name>
    <dbReference type="NCBI Taxonomy" id="589035"/>
    <lineage>
        <taxon>Bacteria</taxon>
        <taxon>Pseudomonadati</taxon>
        <taxon>Pseudomonadota</taxon>
        <taxon>Alphaproteobacteria</taxon>
        <taxon>Rhodobacterales</taxon>
        <taxon>Paracoccaceae</taxon>
        <taxon>Gemmobacter</taxon>
    </lineage>
</organism>
<dbReference type="Pfam" id="PF00176">
    <property type="entry name" value="SNF2-rel_dom"/>
    <property type="match status" value="1"/>
</dbReference>
<feature type="domain" description="Helicase ATP-binding" evidence="4">
    <location>
        <begin position="495"/>
        <end position="611"/>
    </location>
</feature>
<name>A0A2T6B8M6_9RHOB</name>
<dbReference type="GO" id="GO:0004386">
    <property type="term" value="F:helicase activity"/>
    <property type="evidence" value="ECO:0007669"/>
    <property type="project" value="UniProtKB-KW"/>
</dbReference>
<accession>A0A2T6B8M6</accession>
<proteinExistence type="predicted"/>
<gene>
    <name evidence="6" type="ORF">C8N34_102206</name>
</gene>
<dbReference type="Gene3D" id="3.40.50.300">
    <property type="entry name" value="P-loop containing nucleotide triphosphate hydrolases"/>
    <property type="match status" value="1"/>
</dbReference>
<dbReference type="CDD" id="cd18793">
    <property type="entry name" value="SF2_C_SNF"/>
    <property type="match status" value="1"/>
</dbReference>
<reference evidence="6 7" key="1">
    <citation type="submission" date="2018-04" db="EMBL/GenBank/DDBJ databases">
        <title>Genomic Encyclopedia of Archaeal and Bacterial Type Strains, Phase II (KMG-II): from individual species to whole genera.</title>
        <authorList>
            <person name="Goeker M."/>
        </authorList>
    </citation>
    <scope>NUCLEOTIDE SEQUENCE [LARGE SCALE GENOMIC DNA]</scope>
    <source>
        <strain evidence="6 7">DSM 21823</strain>
    </source>
</reference>
<dbReference type="GO" id="GO:0005524">
    <property type="term" value="F:ATP binding"/>
    <property type="evidence" value="ECO:0007669"/>
    <property type="project" value="InterPro"/>
</dbReference>
<dbReference type="GO" id="GO:0006281">
    <property type="term" value="P:DNA repair"/>
    <property type="evidence" value="ECO:0007669"/>
    <property type="project" value="TreeGrafter"/>
</dbReference>
<feature type="region of interest" description="Disordered" evidence="3">
    <location>
        <begin position="921"/>
        <end position="949"/>
    </location>
</feature>